<evidence type="ECO:0000313" key="1">
    <source>
        <dbReference type="EMBL" id="EJK50216.1"/>
    </source>
</evidence>
<dbReference type="EMBL" id="AGNL01044110">
    <property type="protein sequence ID" value="EJK50216.1"/>
    <property type="molecule type" value="Genomic_DNA"/>
</dbReference>
<name>K0RMW7_THAOC</name>
<comment type="caution">
    <text evidence="1">The sequence shown here is derived from an EMBL/GenBank/DDBJ whole genome shotgun (WGS) entry which is preliminary data.</text>
</comment>
<dbReference type="eggNOG" id="ENOG502SK81">
    <property type="taxonomic scope" value="Eukaryota"/>
</dbReference>
<dbReference type="Proteomes" id="UP000266841">
    <property type="component" value="Unassembled WGS sequence"/>
</dbReference>
<dbReference type="AlphaFoldDB" id="K0RMW7"/>
<sequence length="310" mass="35797">MTITDGVVIEKIEDEVYVDENDDTETIDGAGTQPDFNDGTEVADGKHVVPKGVAVEELKNYRGHKELRNKTPEGVVEMLQPKYLMGVYDKFVQSVYDEKTTRSTFTGKWKDMEFVSILDAFRDDFADKGVKVALCKRSSGNGSYRWLEFIDVEEAAGYVPQYDVSNRSGQVIKTVYTRLKFPDGVAVEELKEWNGRKKLKERIPIRVEKMLDKYDLRKEYDQMVDHVIEAGVSSVFKSWSIAKLKELIKVYQPMFSEKGVDIFVSRKDEWVSTGQGGYMRYFRWVEFVDRELQPNYTPQRDAETKDCTVM</sequence>
<reference evidence="1 2" key="1">
    <citation type="journal article" date="2012" name="Genome Biol.">
        <title>Genome and low-iron response of an oceanic diatom adapted to chronic iron limitation.</title>
        <authorList>
            <person name="Lommer M."/>
            <person name="Specht M."/>
            <person name="Roy A.S."/>
            <person name="Kraemer L."/>
            <person name="Andreson R."/>
            <person name="Gutowska M.A."/>
            <person name="Wolf J."/>
            <person name="Bergner S.V."/>
            <person name="Schilhabel M.B."/>
            <person name="Klostermeier U.C."/>
            <person name="Beiko R.G."/>
            <person name="Rosenstiel P."/>
            <person name="Hippler M."/>
            <person name="Laroche J."/>
        </authorList>
    </citation>
    <scope>NUCLEOTIDE SEQUENCE [LARGE SCALE GENOMIC DNA]</scope>
    <source>
        <strain evidence="1 2">CCMP1005</strain>
    </source>
</reference>
<evidence type="ECO:0000313" key="2">
    <source>
        <dbReference type="Proteomes" id="UP000266841"/>
    </source>
</evidence>
<keyword evidence="2" id="KW-1185">Reference proteome</keyword>
<organism evidence="1 2">
    <name type="scientific">Thalassiosira oceanica</name>
    <name type="common">Marine diatom</name>
    <dbReference type="NCBI Taxonomy" id="159749"/>
    <lineage>
        <taxon>Eukaryota</taxon>
        <taxon>Sar</taxon>
        <taxon>Stramenopiles</taxon>
        <taxon>Ochrophyta</taxon>
        <taxon>Bacillariophyta</taxon>
        <taxon>Coscinodiscophyceae</taxon>
        <taxon>Thalassiosirophycidae</taxon>
        <taxon>Thalassiosirales</taxon>
        <taxon>Thalassiosiraceae</taxon>
        <taxon>Thalassiosira</taxon>
    </lineage>
</organism>
<proteinExistence type="predicted"/>
<accession>K0RMW7</accession>
<protein>
    <submittedName>
        <fullName evidence="1">Uncharacterized protein</fullName>
    </submittedName>
</protein>
<gene>
    <name evidence="1" type="ORF">THAOC_30839</name>
</gene>
<dbReference type="OMA" id="YFRWVEF"/>
<dbReference type="OrthoDB" id="38261at2759"/>